<dbReference type="PANTHER" id="PTHR10088">
    <property type="entry name" value="GLUCOKINASE REGULATORY PROTEIN"/>
    <property type="match status" value="1"/>
</dbReference>
<dbReference type="Pfam" id="PF22645">
    <property type="entry name" value="GKRP_SIS_N"/>
    <property type="match status" value="1"/>
</dbReference>
<proteinExistence type="inferred from homology"/>
<dbReference type="RefSeq" id="WP_041044713.1">
    <property type="nucleotide sequence ID" value="NZ_JXAK01000001.1"/>
</dbReference>
<keyword evidence="6" id="KW-1185">Reference proteome</keyword>
<dbReference type="NCBIfam" id="TIGR00274">
    <property type="entry name" value="N-acetylmuramic acid 6-phosphate etherase"/>
    <property type="match status" value="1"/>
</dbReference>
<evidence type="ECO:0000313" key="5">
    <source>
        <dbReference type="EMBL" id="KIL42395.1"/>
    </source>
</evidence>
<gene>
    <name evidence="3 5" type="primary">murQ</name>
    <name evidence="5" type="synonym">yfeU</name>
    <name evidence="5" type="ORF">SD70_00185</name>
</gene>
<reference evidence="5 6" key="1">
    <citation type="submission" date="2014-12" db="EMBL/GenBank/DDBJ databases">
        <title>Draft genome sequence of Paenibacillus kamchatkensis strain B-2647.</title>
        <authorList>
            <person name="Karlyshev A.V."/>
            <person name="Kudryashova E.B."/>
        </authorList>
    </citation>
    <scope>NUCLEOTIDE SEQUENCE [LARGE SCALE GENOMIC DNA]</scope>
    <source>
        <strain evidence="5 6">VKM B-2647</strain>
    </source>
</reference>
<accession>A0ABR5AN55</accession>
<dbReference type="NCBIfam" id="NF003915">
    <property type="entry name" value="PRK05441.1"/>
    <property type="match status" value="1"/>
</dbReference>
<sequence>MSNLLSKLTTEQVNEHTRGIDRLSTLDIVRRIHEEDRKVTAAVEAILPDIAAATDLIIAAFKRGGRMFYVGAGTSGRLGILDASECPPTFGTDPSMVQGIIAGGDKAIRDAVEGAEDHAENGASDLDERGVTASDVVVGIAASGRTPYVLGAMRRAKELGASVIGLCNNLDSPMRDCADLMLEAVVGPEVVLGSTRMKSGTAQKMILNMLTTTAMIRIGKVYDNLMVDLVPTNEKLVYRSKRIIRLATGANDDDVNAVTYASGGHVKTAIVMLLAGVDAARAGELLAQGDGFVRQAVELAAQR</sequence>
<evidence type="ECO:0000259" key="4">
    <source>
        <dbReference type="PROSITE" id="PS51464"/>
    </source>
</evidence>
<dbReference type="NCBIfam" id="NF009222">
    <property type="entry name" value="PRK12570.1"/>
    <property type="match status" value="1"/>
</dbReference>
<comment type="subunit">
    <text evidence="3">Homodimer.</text>
</comment>
<dbReference type="InterPro" id="IPR040190">
    <property type="entry name" value="MURQ/GCKR"/>
</dbReference>
<evidence type="ECO:0000256" key="2">
    <source>
        <dbReference type="ARBA" id="ARBA00023277"/>
    </source>
</evidence>
<dbReference type="EC" id="4.2.1.126" evidence="3"/>
<evidence type="ECO:0000256" key="3">
    <source>
        <dbReference type="HAMAP-Rule" id="MF_00068"/>
    </source>
</evidence>
<comment type="pathway">
    <text evidence="3">Amino-sugar metabolism; N-acetylmuramate degradation.</text>
</comment>
<comment type="function">
    <text evidence="3">Specifically catalyzes the cleavage of the D-lactyl ether substituent of MurNAc 6-phosphate, producing GlcNAc 6-phosphate and D-lactate.</text>
</comment>
<name>A0ABR5AN55_9BACL</name>
<dbReference type="PANTHER" id="PTHR10088:SF4">
    <property type="entry name" value="GLUCOKINASE REGULATORY PROTEIN"/>
    <property type="match status" value="1"/>
</dbReference>
<evidence type="ECO:0000313" key="6">
    <source>
        <dbReference type="Proteomes" id="UP000031967"/>
    </source>
</evidence>
<feature type="domain" description="SIS" evidence="4">
    <location>
        <begin position="57"/>
        <end position="220"/>
    </location>
</feature>
<feature type="active site" evidence="3">
    <location>
        <position position="116"/>
    </location>
</feature>
<comment type="catalytic activity">
    <reaction evidence="3">
        <text>N-acetyl-D-muramate 6-phosphate + H2O = N-acetyl-D-glucosamine 6-phosphate + (R)-lactate</text>
        <dbReference type="Rhea" id="RHEA:26410"/>
        <dbReference type="ChEBI" id="CHEBI:15377"/>
        <dbReference type="ChEBI" id="CHEBI:16004"/>
        <dbReference type="ChEBI" id="CHEBI:57513"/>
        <dbReference type="ChEBI" id="CHEBI:58722"/>
        <dbReference type="EC" id="4.2.1.126"/>
    </reaction>
</comment>
<protein>
    <recommendedName>
        <fullName evidence="3">N-acetylmuramic acid 6-phosphate etherase</fullName>
        <shortName evidence="3">MurNAc-6-P etherase</shortName>
        <ecNumber evidence="3">4.2.1.126</ecNumber>
    </recommendedName>
    <alternativeName>
        <fullName evidence="3">N-acetylmuramic acid 6-phosphate hydrolase</fullName>
    </alternativeName>
    <alternativeName>
        <fullName evidence="3">N-acetylmuramic acid 6-phosphate lyase</fullName>
    </alternativeName>
</protein>
<evidence type="ECO:0000256" key="1">
    <source>
        <dbReference type="ARBA" id="ARBA00023239"/>
    </source>
</evidence>
<dbReference type="CDD" id="cd05007">
    <property type="entry name" value="SIS_Etherase"/>
    <property type="match status" value="1"/>
</dbReference>
<comment type="caution">
    <text evidence="5">The sequence shown here is derived from an EMBL/GenBank/DDBJ whole genome shotgun (WGS) entry which is preliminary data.</text>
</comment>
<dbReference type="SUPFAM" id="SSF53697">
    <property type="entry name" value="SIS domain"/>
    <property type="match status" value="1"/>
</dbReference>
<feature type="active site" description="Proton donor" evidence="3">
    <location>
        <position position="85"/>
    </location>
</feature>
<dbReference type="InterPro" id="IPR046348">
    <property type="entry name" value="SIS_dom_sf"/>
</dbReference>
<dbReference type="Gene3D" id="3.40.50.10490">
    <property type="entry name" value="Glucose-6-phosphate isomerase like protein, domain 1"/>
    <property type="match status" value="1"/>
</dbReference>
<keyword evidence="1 3" id="KW-0456">Lyase</keyword>
<dbReference type="Proteomes" id="UP000031967">
    <property type="component" value="Unassembled WGS sequence"/>
</dbReference>
<keyword evidence="2 3" id="KW-0119">Carbohydrate metabolism</keyword>
<dbReference type="InterPro" id="IPR001347">
    <property type="entry name" value="SIS_dom"/>
</dbReference>
<dbReference type="InterPro" id="IPR005488">
    <property type="entry name" value="Etherase_MurQ"/>
</dbReference>
<organism evidence="5 6">
    <name type="scientific">Gordoniibacillus kamchatkensis</name>
    <dbReference type="NCBI Taxonomy" id="1590651"/>
    <lineage>
        <taxon>Bacteria</taxon>
        <taxon>Bacillati</taxon>
        <taxon>Bacillota</taxon>
        <taxon>Bacilli</taxon>
        <taxon>Bacillales</taxon>
        <taxon>Paenibacillaceae</taxon>
        <taxon>Gordoniibacillus</taxon>
    </lineage>
</organism>
<dbReference type="EMBL" id="JXAK01000001">
    <property type="protein sequence ID" value="KIL42395.1"/>
    <property type="molecule type" value="Genomic_DNA"/>
</dbReference>
<dbReference type="Gene3D" id="1.10.8.1080">
    <property type="match status" value="1"/>
</dbReference>
<dbReference type="PROSITE" id="PS51464">
    <property type="entry name" value="SIS"/>
    <property type="match status" value="1"/>
</dbReference>
<comment type="miscellaneous">
    <text evidence="3">A lyase-type mechanism (elimination/hydration) is suggested for the cleavage of the lactyl ether bond of MurNAc 6-phosphate, with the formation of an alpha,beta-unsaturated aldehyde intermediate with (E)-stereochemistry, followed by the syn addition of water to give product.</text>
</comment>
<dbReference type="HAMAP" id="MF_00068">
    <property type="entry name" value="MurQ"/>
    <property type="match status" value="1"/>
</dbReference>
<comment type="similarity">
    <text evidence="3">Belongs to the GCKR-like family. MurNAc-6-P etherase subfamily.</text>
</comment>